<dbReference type="PANTHER" id="PTHR30005">
    <property type="entry name" value="EXOPOLYPHOSPHATASE"/>
    <property type="match status" value="1"/>
</dbReference>
<dbReference type="SUPFAM" id="SSF109604">
    <property type="entry name" value="HD-domain/PDEase-like"/>
    <property type="match status" value="1"/>
</dbReference>
<dbReference type="Gene3D" id="3.30.420.150">
    <property type="entry name" value="Exopolyphosphatase. Domain 2"/>
    <property type="match status" value="1"/>
</dbReference>
<sequence length="500" mass="54614">MPPRRQARDCQIGVIDIGSNSVRFVVYHVFGRAFTPIYNEKVLAGLGRDLHKNGCLSVAGKLLALSALKRFKIIADNLQLEDVLIAATAALRDAKDAPEFIQEVRRDIGFDISPLSGTDEALMSALGVLAGEPRAHGLCADLGGASLELIPIDQGNPGQGSTYKLGPFSVYEGDFNPLKARQVITSALSAIAKSAMEQDLYLVGGAWRNLALIHQKRTSYPLRLAQNYRLSAGEAKQLAQWAYSPQGRDVLKSWPGLSPRRAETLPYAGLLLEALLDRVGAGHAVIAPGGLRDGLVYRYLGPLAEHENALFDGCRDLAHGNEQGVGFGEPLFDVLQGATSVFPSSFHHKNENRLRKAACLLVGIGKGLHPEHKAKMVFRTVLYAPIFGLTHKERCYLALMLYASYTSKSTTPNENTLAQLLTPDEQKAARAYGYAMRLAVTLSARSVAVLKHLKFKHEPEALFVILPGHLRALINEKIILRTRELSQLIDVPISVEYDPS</sequence>
<name>A0A7C5QX28_9PROT</name>
<accession>A0A7C5QX28</accession>
<gene>
    <name evidence="3" type="ORF">ENJ42_08495</name>
</gene>
<dbReference type="Pfam" id="PF02541">
    <property type="entry name" value="Ppx-GppA"/>
    <property type="match status" value="1"/>
</dbReference>
<feature type="domain" description="Exopolyphosphatase C-terminal" evidence="2">
    <location>
        <begin position="349"/>
        <end position="488"/>
    </location>
</feature>
<organism evidence="3">
    <name type="scientific">Hellea balneolensis</name>
    <dbReference type="NCBI Taxonomy" id="287478"/>
    <lineage>
        <taxon>Bacteria</taxon>
        <taxon>Pseudomonadati</taxon>
        <taxon>Pseudomonadota</taxon>
        <taxon>Alphaproteobacteria</taxon>
        <taxon>Maricaulales</taxon>
        <taxon>Robiginitomaculaceae</taxon>
        <taxon>Hellea</taxon>
    </lineage>
</organism>
<dbReference type="CDD" id="cd24052">
    <property type="entry name" value="ASKHA_NBD_HpPPX-GppA-like"/>
    <property type="match status" value="1"/>
</dbReference>
<dbReference type="PANTHER" id="PTHR30005:SF0">
    <property type="entry name" value="RETROGRADE REGULATION PROTEIN 2"/>
    <property type="match status" value="1"/>
</dbReference>
<protein>
    <submittedName>
        <fullName evidence="3">Ppx/GppA family phosphatase</fullName>
    </submittedName>
</protein>
<evidence type="ECO:0000313" key="3">
    <source>
        <dbReference type="EMBL" id="HHL43642.1"/>
    </source>
</evidence>
<dbReference type="InterPro" id="IPR003695">
    <property type="entry name" value="Ppx_GppA_N"/>
</dbReference>
<dbReference type="Proteomes" id="UP000885830">
    <property type="component" value="Unassembled WGS sequence"/>
</dbReference>
<evidence type="ECO:0000259" key="2">
    <source>
        <dbReference type="Pfam" id="PF21697"/>
    </source>
</evidence>
<dbReference type="InterPro" id="IPR050273">
    <property type="entry name" value="GppA/Ppx_hydrolase"/>
</dbReference>
<dbReference type="AlphaFoldDB" id="A0A7C5QX28"/>
<comment type="caution">
    <text evidence="3">The sequence shown here is derived from an EMBL/GenBank/DDBJ whole genome shotgun (WGS) entry which is preliminary data.</text>
</comment>
<dbReference type="InterPro" id="IPR048951">
    <property type="entry name" value="Ppx_C"/>
</dbReference>
<dbReference type="SUPFAM" id="SSF53067">
    <property type="entry name" value="Actin-like ATPase domain"/>
    <property type="match status" value="2"/>
</dbReference>
<dbReference type="Gene3D" id="3.30.420.40">
    <property type="match status" value="1"/>
</dbReference>
<dbReference type="Gene3D" id="1.10.3210.10">
    <property type="entry name" value="Hypothetical protein af1432"/>
    <property type="match status" value="1"/>
</dbReference>
<dbReference type="Pfam" id="PF21697">
    <property type="entry name" value="Ppx_C"/>
    <property type="match status" value="1"/>
</dbReference>
<dbReference type="EMBL" id="DRMJ01000443">
    <property type="protein sequence ID" value="HHL43642.1"/>
    <property type="molecule type" value="Genomic_DNA"/>
</dbReference>
<reference evidence="3" key="1">
    <citation type="journal article" date="2020" name="mSystems">
        <title>Genome- and Community-Level Interaction Insights into Carbon Utilization and Element Cycling Functions of Hydrothermarchaeota in Hydrothermal Sediment.</title>
        <authorList>
            <person name="Zhou Z."/>
            <person name="Liu Y."/>
            <person name="Xu W."/>
            <person name="Pan J."/>
            <person name="Luo Z.H."/>
            <person name="Li M."/>
        </authorList>
    </citation>
    <scope>NUCLEOTIDE SEQUENCE [LARGE SCALE GENOMIC DNA]</scope>
    <source>
        <strain evidence="3">HyVt-485</strain>
    </source>
</reference>
<proteinExistence type="predicted"/>
<dbReference type="InterPro" id="IPR043129">
    <property type="entry name" value="ATPase_NBD"/>
</dbReference>
<dbReference type="GO" id="GO:0016462">
    <property type="term" value="F:pyrophosphatase activity"/>
    <property type="evidence" value="ECO:0007669"/>
    <property type="project" value="TreeGrafter"/>
</dbReference>
<feature type="domain" description="Ppx/GppA phosphatase N-terminal" evidence="1">
    <location>
        <begin position="26"/>
        <end position="300"/>
    </location>
</feature>
<evidence type="ECO:0000259" key="1">
    <source>
        <dbReference type="Pfam" id="PF02541"/>
    </source>
</evidence>